<accession>A0ABT1QJ95</accession>
<dbReference type="SUPFAM" id="SSF102588">
    <property type="entry name" value="LmbE-like"/>
    <property type="match status" value="1"/>
</dbReference>
<evidence type="ECO:0000256" key="1">
    <source>
        <dbReference type="ARBA" id="ARBA00022833"/>
    </source>
</evidence>
<evidence type="ECO:0000313" key="2">
    <source>
        <dbReference type="EMBL" id="MCQ4122363.1"/>
    </source>
</evidence>
<dbReference type="PANTHER" id="PTHR12993:SF28">
    <property type="entry name" value="LMBE FAMILY PROTEIN"/>
    <property type="match status" value="1"/>
</dbReference>
<evidence type="ECO:0000313" key="3">
    <source>
        <dbReference type="Proteomes" id="UP001524501"/>
    </source>
</evidence>
<dbReference type="Proteomes" id="UP001524501">
    <property type="component" value="Unassembled WGS sequence"/>
</dbReference>
<keyword evidence="3" id="KW-1185">Reference proteome</keyword>
<dbReference type="Gene3D" id="3.40.50.10320">
    <property type="entry name" value="LmbE-like"/>
    <property type="match status" value="1"/>
</dbReference>
<sequence>MNATPEPQITRDEEPENWSKGLALVAHPDDLEFGAAAAIARWTSEGRQITYCMVTRGEAGIDSMDPDKAGEIRALEQVASARLVGVNDVRFLDFPDGVLEYGLPLRRAISRVVRQTRPEVIITNNFRDVWDTGELNQADHIATGQALLDGVRDAANRWVFRELLDEGLEPWAGTQWLLAAHSPRSTIGVDVTEHIESALASLAEHKEYLAGLGDFDAIDYVRTLAQETGRRYGAEYAVEFEKVTLAT</sequence>
<dbReference type="InterPro" id="IPR024078">
    <property type="entry name" value="LmbE-like_dom_sf"/>
</dbReference>
<dbReference type="RefSeq" id="WP_255973895.1">
    <property type="nucleotide sequence ID" value="NZ_JANFQF010000028.1"/>
</dbReference>
<comment type="caution">
    <text evidence="2">The sequence shown here is derived from an EMBL/GenBank/DDBJ whole genome shotgun (WGS) entry which is preliminary data.</text>
</comment>
<organism evidence="2 3">
    <name type="scientific">Rhodococcus tibetensis</name>
    <dbReference type="NCBI Taxonomy" id="2965064"/>
    <lineage>
        <taxon>Bacteria</taxon>
        <taxon>Bacillati</taxon>
        <taxon>Actinomycetota</taxon>
        <taxon>Actinomycetes</taxon>
        <taxon>Mycobacteriales</taxon>
        <taxon>Nocardiaceae</taxon>
        <taxon>Rhodococcus</taxon>
    </lineage>
</organism>
<gene>
    <name evidence="2" type="ORF">NOF53_24945</name>
</gene>
<protein>
    <submittedName>
        <fullName evidence="2">PIG-L family deacetylase</fullName>
    </submittedName>
</protein>
<dbReference type="PANTHER" id="PTHR12993">
    <property type="entry name" value="N-ACETYLGLUCOSAMINYL-PHOSPHATIDYLINOSITOL DE-N-ACETYLASE-RELATED"/>
    <property type="match status" value="1"/>
</dbReference>
<reference evidence="2 3" key="1">
    <citation type="submission" date="2022-07" db="EMBL/GenBank/DDBJ databases">
        <title>Degradation activity of malathion, p-nitrophenol and potential low-temperature adaptation strategy of Rhodococcus sp. FXJ9.536.</title>
        <authorList>
            <person name="Huang J."/>
            <person name="Huang Y."/>
        </authorList>
    </citation>
    <scope>NUCLEOTIDE SEQUENCE [LARGE SCALE GENOMIC DNA]</scope>
    <source>
        <strain evidence="2 3">FXJ9.536</strain>
    </source>
</reference>
<name>A0ABT1QJ95_9NOCA</name>
<dbReference type="InterPro" id="IPR003737">
    <property type="entry name" value="GlcNAc_PI_deacetylase-related"/>
</dbReference>
<dbReference type="Pfam" id="PF02585">
    <property type="entry name" value="PIG-L"/>
    <property type="match status" value="1"/>
</dbReference>
<dbReference type="EMBL" id="JANFQF010000028">
    <property type="protein sequence ID" value="MCQ4122363.1"/>
    <property type="molecule type" value="Genomic_DNA"/>
</dbReference>
<proteinExistence type="predicted"/>
<keyword evidence="1" id="KW-0862">Zinc</keyword>